<organism evidence="6 7">
    <name type="scientific">Oldenlandia corymbosa var. corymbosa</name>
    <dbReference type="NCBI Taxonomy" id="529605"/>
    <lineage>
        <taxon>Eukaryota</taxon>
        <taxon>Viridiplantae</taxon>
        <taxon>Streptophyta</taxon>
        <taxon>Embryophyta</taxon>
        <taxon>Tracheophyta</taxon>
        <taxon>Spermatophyta</taxon>
        <taxon>Magnoliopsida</taxon>
        <taxon>eudicotyledons</taxon>
        <taxon>Gunneridae</taxon>
        <taxon>Pentapetalae</taxon>
        <taxon>asterids</taxon>
        <taxon>lamiids</taxon>
        <taxon>Gentianales</taxon>
        <taxon>Rubiaceae</taxon>
        <taxon>Rubioideae</taxon>
        <taxon>Spermacoceae</taxon>
        <taxon>Hedyotis-Oldenlandia complex</taxon>
        <taxon>Oldenlandia</taxon>
    </lineage>
</organism>
<evidence type="ECO:0000313" key="6">
    <source>
        <dbReference type="EMBL" id="CAI9091457.1"/>
    </source>
</evidence>
<feature type="region of interest" description="Disordered" evidence="2">
    <location>
        <begin position="52"/>
        <end position="83"/>
    </location>
</feature>
<feature type="domain" description="Rubisco accumulation factor 1 helix turn helix" evidence="5">
    <location>
        <begin position="94"/>
        <end position="153"/>
    </location>
</feature>
<accession>A0AAV1CAI3</accession>
<dbReference type="AlphaFoldDB" id="A0AAV1CAI3"/>
<dbReference type="Proteomes" id="UP001161247">
    <property type="component" value="Chromosome 1"/>
</dbReference>
<dbReference type="PANTHER" id="PTHR35299">
    <property type="entry name" value="RUBISCO ACCUMULATION FACTOR 1"/>
    <property type="match status" value="1"/>
</dbReference>
<dbReference type="InterPro" id="IPR040781">
    <property type="entry name" value="Raf1_HTH"/>
</dbReference>
<proteinExistence type="predicted"/>
<dbReference type="Pfam" id="PF18578">
    <property type="entry name" value="Raf1_N"/>
    <property type="match status" value="1"/>
</dbReference>
<evidence type="ECO:0000256" key="1">
    <source>
        <dbReference type="ARBA" id="ARBA00023186"/>
    </source>
</evidence>
<feature type="domain" description="Rubisco accumulation factor 1 alpha-helical" evidence="4">
    <location>
        <begin position="166"/>
        <end position="277"/>
    </location>
</feature>
<protein>
    <submittedName>
        <fullName evidence="6">OLC1v1026496C1</fullName>
    </submittedName>
</protein>
<evidence type="ECO:0000259" key="5">
    <source>
        <dbReference type="Pfam" id="PF18579"/>
    </source>
</evidence>
<dbReference type="GO" id="GO:0009507">
    <property type="term" value="C:chloroplast"/>
    <property type="evidence" value="ECO:0007669"/>
    <property type="project" value="TreeGrafter"/>
</dbReference>
<keyword evidence="7" id="KW-1185">Reference proteome</keyword>
<dbReference type="InterPro" id="IPR037494">
    <property type="entry name" value="RAF1"/>
</dbReference>
<dbReference type="InterPro" id="IPR040858">
    <property type="entry name" value="Raf1_C"/>
</dbReference>
<keyword evidence="1" id="KW-0143">Chaperone</keyword>
<reference evidence="6" key="1">
    <citation type="submission" date="2023-03" db="EMBL/GenBank/DDBJ databases">
        <authorList>
            <person name="Julca I."/>
        </authorList>
    </citation>
    <scope>NUCLEOTIDE SEQUENCE</scope>
</reference>
<dbReference type="Pfam" id="PF18087">
    <property type="entry name" value="RuBisCo_chap_C"/>
    <property type="match status" value="1"/>
</dbReference>
<dbReference type="InterPro" id="IPR041358">
    <property type="entry name" value="Raf1_N"/>
</dbReference>
<name>A0AAV1CAI3_OLDCO</name>
<dbReference type="GO" id="GO:0110102">
    <property type="term" value="P:ribulose bisphosphate carboxylase complex assembly"/>
    <property type="evidence" value="ECO:0007669"/>
    <property type="project" value="UniProtKB-ARBA"/>
</dbReference>
<evidence type="ECO:0000256" key="2">
    <source>
        <dbReference type="SAM" id="MobiDB-lite"/>
    </source>
</evidence>
<gene>
    <name evidence="6" type="ORF">OLC1_LOCUS3377</name>
</gene>
<evidence type="ECO:0000313" key="7">
    <source>
        <dbReference type="Proteomes" id="UP001161247"/>
    </source>
</evidence>
<feature type="domain" description="Rubisco accumulation factor 1 C-terminal" evidence="3">
    <location>
        <begin position="296"/>
        <end position="452"/>
    </location>
</feature>
<evidence type="ECO:0000259" key="4">
    <source>
        <dbReference type="Pfam" id="PF18578"/>
    </source>
</evidence>
<dbReference type="PANTHER" id="PTHR35299:SF3">
    <property type="entry name" value="RUBISCO ACCUMULATION FACTOR 1.2, CHLOROPLASTIC"/>
    <property type="match status" value="1"/>
</dbReference>
<sequence>MNTPKTHFLSTPFLPSHPLFHLHKPLPPHHSKSHSISALILPNGSSYPNPKPVSVQDLILPPSSSSSSSSQQRQLYQPFRPPPSPLPLKFRDLDINGKLEILTDRLGLWFEFAPLIPDLVQDGFTPSIIEEITGITGVQQNCYVVASQVRESLIESGVDDDIISSFDVTGAEILYEIRLLSASQRAAAAKYLVANEFDAKMTQELARTMKDKPRRKGEKGWDSFDDELPGDCLGYMYYRLAHEHKATNDLELWRASLEKALNALESETARKKVLEELEGKDDDAGTDGLAVSAVKVPVVRMKIGEVAEATSVAVLPVCRAEGGTVEVEDAPWECGSKGDFGVVEAEKGWKSWVVLPRWEPVAGLNRGGVAVAFKDSKVLPWKASKWNQNEPLLVVTDRGSKEVVADDGFYLVVGGGNGNAEEGLKVEKGSALKESSVKESLGSVLMVVRPPRDDYDDQISDEEWD</sequence>
<evidence type="ECO:0000259" key="3">
    <source>
        <dbReference type="Pfam" id="PF18087"/>
    </source>
</evidence>
<dbReference type="EMBL" id="OX459118">
    <property type="protein sequence ID" value="CAI9091457.1"/>
    <property type="molecule type" value="Genomic_DNA"/>
</dbReference>
<dbReference type="Pfam" id="PF18579">
    <property type="entry name" value="Raf1_HTH"/>
    <property type="match status" value="1"/>
</dbReference>